<evidence type="ECO:0000313" key="9">
    <source>
        <dbReference type="Proteomes" id="UP000236333"/>
    </source>
</evidence>
<evidence type="ECO:0000313" key="8">
    <source>
        <dbReference type="EMBL" id="PNH06772.1"/>
    </source>
</evidence>
<evidence type="ECO:0000256" key="7">
    <source>
        <dbReference type="SAM" id="Phobius"/>
    </source>
</evidence>
<evidence type="ECO:0000256" key="5">
    <source>
        <dbReference type="ARBA" id="ARBA00023136"/>
    </source>
</evidence>
<gene>
    <name evidence="8" type="ORF">TSOC_006854</name>
</gene>
<evidence type="ECO:0000256" key="2">
    <source>
        <dbReference type="ARBA" id="ARBA00008130"/>
    </source>
</evidence>
<evidence type="ECO:0000256" key="4">
    <source>
        <dbReference type="ARBA" id="ARBA00022989"/>
    </source>
</evidence>
<comment type="caution">
    <text evidence="8">The sequence shown here is derived from an EMBL/GenBank/DDBJ whole genome shotgun (WGS) entry which is preliminary data.</text>
</comment>
<dbReference type="GO" id="GO:0016020">
    <property type="term" value="C:membrane"/>
    <property type="evidence" value="ECO:0007669"/>
    <property type="project" value="UniProtKB-SubCell"/>
</dbReference>
<evidence type="ECO:0000256" key="1">
    <source>
        <dbReference type="ARBA" id="ARBA00004141"/>
    </source>
</evidence>
<keyword evidence="5 7" id="KW-0472">Membrane</keyword>
<proteinExistence type="inferred from homology"/>
<name>A0A2J8A2M5_9CHLO</name>
<evidence type="ECO:0008006" key="10">
    <source>
        <dbReference type="Google" id="ProtNLM"/>
    </source>
</evidence>
<dbReference type="Proteomes" id="UP000236333">
    <property type="component" value="Unassembled WGS sequence"/>
</dbReference>
<keyword evidence="3 7" id="KW-0812">Transmembrane</keyword>
<organism evidence="8 9">
    <name type="scientific">Tetrabaena socialis</name>
    <dbReference type="NCBI Taxonomy" id="47790"/>
    <lineage>
        <taxon>Eukaryota</taxon>
        <taxon>Viridiplantae</taxon>
        <taxon>Chlorophyta</taxon>
        <taxon>core chlorophytes</taxon>
        <taxon>Chlorophyceae</taxon>
        <taxon>CS clade</taxon>
        <taxon>Chlamydomonadales</taxon>
        <taxon>Tetrabaenaceae</taxon>
        <taxon>Tetrabaena</taxon>
    </lineage>
</organism>
<protein>
    <recommendedName>
        <fullName evidence="10">Transmembrane protein</fullName>
    </recommendedName>
</protein>
<dbReference type="SMART" id="SM01021">
    <property type="entry name" value="Bac_rhodopsin"/>
    <property type="match status" value="1"/>
</dbReference>
<reference evidence="8 9" key="1">
    <citation type="journal article" date="2017" name="Mol. Biol. Evol.">
        <title>The 4-celled Tetrabaena socialis nuclear genome reveals the essential components for genetic control of cell number at the origin of multicellularity in the volvocine lineage.</title>
        <authorList>
            <person name="Featherston J."/>
            <person name="Arakaki Y."/>
            <person name="Hanschen E.R."/>
            <person name="Ferris P.J."/>
            <person name="Michod R.E."/>
            <person name="Olson B.J.S.C."/>
            <person name="Nozaki H."/>
            <person name="Durand P.M."/>
        </authorList>
    </citation>
    <scope>NUCLEOTIDE SEQUENCE [LARGE SCALE GENOMIC DNA]</scope>
    <source>
        <strain evidence="8 9">NIES-571</strain>
    </source>
</reference>
<sequence>MSGAGAQMVLRQRSGAPPPTIPPRALATAAVLNGDEDSAPMDDGWVRTWTWTLCWTTIYFLGKWAAERLIPGDPNAYAELSQQVPPLVYQMSSCAFFTAFVLNLTSLLFEDNAPKRQLALLSCAIKAAACHTDLLLITGGTTVVVDAFGTIVVPQRYAQWLVTTPTMIYILSKISDFTPLQTSAAIATDVLMVLTGLWANFLPTPYSWLMFGLSSLLFVGVLYSMGRMVYSAVLEHPSASSRRSLCQTPSSAGAQRKSNTATPVRGTKGNITGYANHTLGLDSGQRGATPHEGPAWRYVSSGMLRAG</sequence>
<keyword evidence="4 7" id="KW-1133">Transmembrane helix</keyword>
<feature type="compositionally biased region" description="Polar residues" evidence="6">
    <location>
        <begin position="243"/>
        <end position="262"/>
    </location>
</feature>
<feature type="transmembrane region" description="Helical" evidence="7">
    <location>
        <begin position="205"/>
        <end position="225"/>
    </location>
</feature>
<dbReference type="EMBL" id="PGGS01000216">
    <property type="protein sequence ID" value="PNH06772.1"/>
    <property type="molecule type" value="Genomic_DNA"/>
</dbReference>
<dbReference type="InterPro" id="IPR001425">
    <property type="entry name" value="Arc/bac/fun_rhodopsins"/>
</dbReference>
<accession>A0A2J8A2M5</accession>
<dbReference type="AlphaFoldDB" id="A0A2J8A2M5"/>
<dbReference type="SMR" id="A0A2J8A2M5"/>
<dbReference type="PRINTS" id="PR00251">
    <property type="entry name" value="BACTRLOPSIN"/>
</dbReference>
<comment type="subcellular location">
    <subcellularLocation>
        <location evidence="1">Membrane</location>
        <topology evidence="1">Multi-pass membrane protein</topology>
    </subcellularLocation>
</comment>
<comment type="similarity">
    <text evidence="2">Belongs to the archaeal/bacterial/fungal opsin family.</text>
</comment>
<keyword evidence="9" id="KW-1185">Reference proteome</keyword>
<feature type="region of interest" description="Disordered" evidence="6">
    <location>
        <begin position="243"/>
        <end position="270"/>
    </location>
</feature>
<dbReference type="OrthoDB" id="550978at2759"/>
<evidence type="ECO:0000256" key="3">
    <source>
        <dbReference type="ARBA" id="ARBA00022692"/>
    </source>
</evidence>
<feature type="transmembrane region" description="Helical" evidence="7">
    <location>
        <begin position="87"/>
        <end position="109"/>
    </location>
</feature>
<evidence type="ECO:0000256" key="6">
    <source>
        <dbReference type="SAM" id="MobiDB-lite"/>
    </source>
</evidence>
<dbReference type="SUPFAM" id="SSF81321">
    <property type="entry name" value="Family A G protein-coupled receptor-like"/>
    <property type="match status" value="1"/>
</dbReference>
<dbReference type="Gene3D" id="1.20.1070.10">
    <property type="entry name" value="Rhodopsin 7-helix transmembrane proteins"/>
    <property type="match status" value="1"/>
</dbReference>
<dbReference type="Pfam" id="PF01036">
    <property type="entry name" value="Bac_rhodopsin"/>
    <property type="match status" value="1"/>
</dbReference>